<dbReference type="Proteomes" id="UP000494249">
    <property type="component" value="Unassembled WGS sequence"/>
</dbReference>
<keyword evidence="6" id="KW-1185">Reference proteome</keyword>
<evidence type="ECO:0000313" key="4">
    <source>
        <dbReference type="Proteomes" id="UP000494102"/>
    </source>
</evidence>
<dbReference type="AlphaFoldDB" id="A0A6J4ZQT2"/>
<reference evidence="3 6" key="2">
    <citation type="submission" date="2024-07" db="EMBL/GenBank/DDBJ databases">
        <title>A survey of Mimosa microsymbionts across Brazilian biomes reveals a high diversity of Paraburkholderia nodulating endemic species, but also that Cupriavidus is common as a symbiont of widespread species.</title>
        <authorList>
            <person name="Rouws L."/>
            <person name="Barauna A."/>
            <person name="Beukes C."/>
            <person name="Rouws J.R.C."/>
            <person name="De Faria S.M."/>
            <person name="Gross E."/>
            <person name="Bueno Dos Reis Junior F."/>
            <person name="Simon M.F."/>
            <person name="Maluk M."/>
            <person name="Odee D.W."/>
            <person name="Kenicer G."/>
            <person name="Young J.P.W."/>
            <person name="Reis V.M."/>
            <person name="Zilli J."/>
            <person name="James E.K."/>
        </authorList>
    </citation>
    <scope>NUCLEOTIDE SEQUENCE [LARGE SCALE GENOMIC DNA]</scope>
    <source>
        <strain evidence="3 6">BR14375</strain>
    </source>
</reference>
<name>A0A6J4ZQT2_9BURK</name>
<sequence length="106" mass="12277">MIPYLSQRENEVEHINSICFRLFDIWCERRCITPLGYLMHCWPLVDSGPKAIRRVGETLRELRKSHYTELDGDAAAMLRELADCVDDLLLRVVHEPPAVRGIRLSS</sequence>
<proteinExistence type="predicted"/>
<evidence type="ECO:0000313" key="5">
    <source>
        <dbReference type="Proteomes" id="UP000494249"/>
    </source>
</evidence>
<evidence type="ECO:0000313" key="6">
    <source>
        <dbReference type="Proteomes" id="UP001558535"/>
    </source>
</evidence>
<dbReference type="RefSeq" id="WP_013590732.1">
    <property type="nucleotide sequence ID" value="NZ_CADFGL010000001.1"/>
</dbReference>
<evidence type="ECO:0000313" key="1">
    <source>
        <dbReference type="EMBL" id="CAB3640292.1"/>
    </source>
</evidence>
<dbReference type="EMBL" id="CADIKB010000001">
    <property type="protein sequence ID" value="CAB3640292.1"/>
    <property type="molecule type" value="Genomic_DNA"/>
</dbReference>
<reference evidence="4 5" key="1">
    <citation type="submission" date="2020-04" db="EMBL/GenBank/DDBJ databases">
        <authorList>
            <person name="De Canck E."/>
        </authorList>
    </citation>
    <scope>NUCLEOTIDE SEQUENCE [LARGE SCALE GENOMIC DNA]</scope>
    <source>
        <strain evidence="1 5">LMG 22037</strain>
        <strain evidence="2 4">LMG 9964</strain>
    </source>
</reference>
<dbReference type="EMBL" id="JBFPKE010000001">
    <property type="protein sequence ID" value="MEX3749114.1"/>
    <property type="molecule type" value="Genomic_DNA"/>
</dbReference>
<evidence type="ECO:0000313" key="3">
    <source>
        <dbReference type="EMBL" id="MEX3749114.1"/>
    </source>
</evidence>
<protein>
    <submittedName>
        <fullName evidence="1">Uncharacterized protein</fullName>
    </submittedName>
</protein>
<gene>
    <name evidence="3" type="ORF">AB3X84_03735</name>
    <name evidence="1" type="ORF">LMG22037_00214</name>
    <name evidence="2" type="ORF">LMG9964_00820</name>
</gene>
<accession>A0A6J4ZQT2</accession>
<organism evidence="1 5">
    <name type="scientific">Paraburkholderia phenoliruptrix</name>
    <dbReference type="NCBI Taxonomy" id="252970"/>
    <lineage>
        <taxon>Bacteria</taxon>
        <taxon>Pseudomonadati</taxon>
        <taxon>Pseudomonadota</taxon>
        <taxon>Betaproteobacteria</taxon>
        <taxon>Burkholderiales</taxon>
        <taxon>Burkholderiaceae</taxon>
        <taxon>Paraburkholderia</taxon>
    </lineage>
</organism>
<dbReference type="EMBL" id="CADILN010000001">
    <property type="protein sequence ID" value="CAB4047188.1"/>
    <property type="molecule type" value="Genomic_DNA"/>
</dbReference>
<dbReference type="GeneID" id="27799538"/>
<evidence type="ECO:0000313" key="2">
    <source>
        <dbReference type="EMBL" id="CAB4047188.1"/>
    </source>
</evidence>
<dbReference type="Proteomes" id="UP000494102">
    <property type="component" value="Unassembled WGS sequence"/>
</dbReference>
<dbReference type="Proteomes" id="UP001558535">
    <property type="component" value="Unassembled WGS sequence"/>
</dbReference>